<feature type="domain" description="Cytochrome c" evidence="23">
    <location>
        <begin position="280"/>
        <end position="361"/>
    </location>
</feature>
<evidence type="ECO:0000256" key="17">
    <source>
        <dbReference type="RuleBase" id="RU000456"/>
    </source>
</evidence>
<keyword evidence="9 17" id="KW-0249">Electron transport</keyword>
<gene>
    <name evidence="24" type="primary">coxB</name>
    <name evidence="24" type="ORF">GM160_07360</name>
</gene>
<dbReference type="InterPro" id="IPR002429">
    <property type="entry name" value="CcO_II-like_C"/>
</dbReference>
<dbReference type="Pfam" id="PF13442">
    <property type="entry name" value="Cytochrome_CBB3"/>
    <property type="match status" value="1"/>
</dbReference>
<comment type="cofactor">
    <cofactor evidence="18">
        <name>Cu cation</name>
        <dbReference type="ChEBI" id="CHEBI:23378"/>
    </cofactor>
    <text evidence="18">Binds a copper A center.</text>
</comment>
<dbReference type="InterPro" id="IPR036257">
    <property type="entry name" value="Cyt_c_oxidase_su2_TM_sf"/>
</dbReference>
<evidence type="ECO:0000256" key="12">
    <source>
        <dbReference type="ARBA" id="ARBA00023008"/>
    </source>
</evidence>
<keyword evidence="3 17" id="KW-0813">Transport</keyword>
<dbReference type="Pfam" id="PF02790">
    <property type="entry name" value="COX2_TM"/>
    <property type="match status" value="1"/>
</dbReference>
<evidence type="ECO:0000256" key="18">
    <source>
        <dbReference type="RuleBase" id="RU004024"/>
    </source>
</evidence>
<keyword evidence="24" id="KW-0560">Oxidoreductase</keyword>
<feature type="domain" description="Cytochrome oxidase subunit II copper A binding" evidence="21">
    <location>
        <begin position="118"/>
        <end position="260"/>
    </location>
</feature>
<evidence type="ECO:0000256" key="7">
    <source>
        <dbReference type="ARBA" id="ARBA00022723"/>
    </source>
</evidence>
<dbReference type="PANTHER" id="PTHR22888">
    <property type="entry name" value="CYTOCHROME C OXIDASE, SUBUNIT II"/>
    <property type="match status" value="1"/>
</dbReference>
<keyword evidence="6 17" id="KW-0812">Transmembrane</keyword>
<dbReference type="GO" id="GO:0020037">
    <property type="term" value="F:heme binding"/>
    <property type="evidence" value="ECO:0007669"/>
    <property type="project" value="InterPro"/>
</dbReference>
<dbReference type="SUPFAM" id="SSF81464">
    <property type="entry name" value="Cytochrome c oxidase subunit II-like, transmembrane region"/>
    <property type="match status" value="1"/>
</dbReference>
<dbReference type="InterPro" id="IPR009056">
    <property type="entry name" value="Cyt_c-like_dom"/>
</dbReference>
<dbReference type="SUPFAM" id="SSF49503">
    <property type="entry name" value="Cupredoxins"/>
    <property type="match status" value="1"/>
</dbReference>
<feature type="chain" id="PRO_5026360288" description="Cytochrome c oxidase subunit 2" evidence="20">
    <location>
        <begin position="21"/>
        <end position="378"/>
    </location>
</feature>
<evidence type="ECO:0000256" key="13">
    <source>
        <dbReference type="ARBA" id="ARBA00023136"/>
    </source>
</evidence>
<evidence type="ECO:0000256" key="11">
    <source>
        <dbReference type="ARBA" id="ARBA00023004"/>
    </source>
</evidence>
<dbReference type="KEGG" id="ghl:GM160_07360"/>
<evidence type="ECO:0000256" key="14">
    <source>
        <dbReference type="ARBA" id="ARBA00024688"/>
    </source>
</evidence>
<keyword evidence="11 16" id="KW-0408">Iron</keyword>
<proteinExistence type="inferred from homology"/>
<dbReference type="GO" id="GO:0005886">
    <property type="term" value="C:plasma membrane"/>
    <property type="evidence" value="ECO:0007669"/>
    <property type="project" value="UniProtKB-SubCell"/>
</dbReference>
<dbReference type="GO" id="GO:0016491">
    <property type="term" value="F:oxidoreductase activity"/>
    <property type="evidence" value="ECO:0007669"/>
    <property type="project" value="UniProtKB-KW"/>
</dbReference>
<dbReference type="PROSITE" id="PS00078">
    <property type="entry name" value="COX2"/>
    <property type="match status" value="1"/>
</dbReference>
<dbReference type="Pfam" id="PF00116">
    <property type="entry name" value="COX2"/>
    <property type="match status" value="1"/>
</dbReference>
<dbReference type="AlphaFoldDB" id="A0A6I6D652"/>
<keyword evidence="12 18" id="KW-0186">Copper</keyword>
<dbReference type="PROSITE" id="PS51007">
    <property type="entry name" value="CYTC"/>
    <property type="match status" value="1"/>
</dbReference>
<dbReference type="InterPro" id="IPR045187">
    <property type="entry name" value="CcO_II"/>
</dbReference>
<evidence type="ECO:0000256" key="4">
    <source>
        <dbReference type="ARBA" id="ARBA00022617"/>
    </source>
</evidence>
<dbReference type="PRINTS" id="PR01166">
    <property type="entry name" value="CYCOXIDASEII"/>
</dbReference>
<keyword evidence="10 19" id="KW-1133">Transmembrane helix</keyword>
<dbReference type="Gene3D" id="1.10.287.90">
    <property type="match status" value="1"/>
</dbReference>
<dbReference type="GO" id="GO:0005507">
    <property type="term" value="F:copper ion binding"/>
    <property type="evidence" value="ECO:0007669"/>
    <property type="project" value="InterPro"/>
</dbReference>
<dbReference type="InterPro" id="IPR001505">
    <property type="entry name" value="Copper_CuA"/>
</dbReference>
<evidence type="ECO:0000256" key="15">
    <source>
        <dbReference type="ARBA" id="ARBA00047816"/>
    </source>
</evidence>
<keyword evidence="13 19" id="KW-0472">Membrane</keyword>
<keyword evidence="4 16" id="KW-0349">Heme</keyword>
<dbReference type="PANTHER" id="PTHR22888:SF9">
    <property type="entry name" value="CYTOCHROME C OXIDASE SUBUNIT 2"/>
    <property type="match status" value="1"/>
</dbReference>
<dbReference type="InterPro" id="IPR011759">
    <property type="entry name" value="Cyt_c_oxidase_su2_TM_dom"/>
</dbReference>
<evidence type="ECO:0000259" key="23">
    <source>
        <dbReference type="PROSITE" id="PS51007"/>
    </source>
</evidence>
<dbReference type="InterPro" id="IPR036909">
    <property type="entry name" value="Cyt_c-like_dom_sf"/>
</dbReference>
<accession>A0A6I6D652</accession>
<feature type="domain" description="Cytochrome oxidase subunit II transmembrane region profile" evidence="22">
    <location>
        <begin position="12"/>
        <end position="116"/>
    </location>
</feature>
<dbReference type="PROSITE" id="PS50857">
    <property type="entry name" value="COX2_CUA"/>
    <property type="match status" value="1"/>
</dbReference>
<evidence type="ECO:0000256" key="6">
    <source>
        <dbReference type="ARBA" id="ARBA00022692"/>
    </source>
</evidence>
<comment type="function">
    <text evidence="14 18">Subunits I and II form the functional core of the enzyme complex. Electrons originating in cytochrome c are transferred via heme a and Cu(A) to the binuclear center formed by heme a3 and Cu(B).</text>
</comment>
<evidence type="ECO:0000256" key="2">
    <source>
        <dbReference type="ARBA" id="ARBA00007866"/>
    </source>
</evidence>
<dbReference type="Proteomes" id="UP000427716">
    <property type="component" value="Chromosome"/>
</dbReference>
<comment type="catalytic activity">
    <reaction evidence="15 18">
        <text>4 Fe(II)-[cytochrome c] + O2 + 8 H(+)(in) = 4 Fe(III)-[cytochrome c] + 2 H2O + 4 H(+)(out)</text>
        <dbReference type="Rhea" id="RHEA:11436"/>
        <dbReference type="Rhea" id="RHEA-COMP:10350"/>
        <dbReference type="Rhea" id="RHEA-COMP:14399"/>
        <dbReference type="ChEBI" id="CHEBI:15377"/>
        <dbReference type="ChEBI" id="CHEBI:15378"/>
        <dbReference type="ChEBI" id="CHEBI:15379"/>
        <dbReference type="ChEBI" id="CHEBI:29033"/>
        <dbReference type="ChEBI" id="CHEBI:29034"/>
        <dbReference type="EC" id="7.1.1.9"/>
    </reaction>
</comment>
<evidence type="ECO:0000313" key="24">
    <source>
        <dbReference type="EMBL" id="QGT79595.1"/>
    </source>
</evidence>
<dbReference type="Gene3D" id="1.10.760.10">
    <property type="entry name" value="Cytochrome c-like domain"/>
    <property type="match status" value="1"/>
</dbReference>
<keyword evidence="20" id="KW-0732">Signal</keyword>
<evidence type="ECO:0000256" key="3">
    <source>
        <dbReference type="ARBA" id="ARBA00022448"/>
    </source>
</evidence>
<evidence type="ECO:0000256" key="5">
    <source>
        <dbReference type="ARBA" id="ARBA00022660"/>
    </source>
</evidence>
<feature type="transmembrane region" description="Helical" evidence="19">
    <location>
        <begin position="44"/>
        <end position="67"/>
    </location>
</feature>
<feature type="signal peptide" evidence="20">
    <location>
        <begin position="1"/>
        <end position="20"/>
    </location>
</feature>
<comment type="subcellular location">
    <subcellularLocation>
        <location evidence="17">Cell membrane</location>
        <topology evidence="17">Multi-pass membrane protein</topology>
    </subcellularLocation>
    <subcellularLocation>
        <location evidence="1">Membrane</location>
        <topology evidence="1">Multi-pass membrane protein</topology>
    </subcellularLocation>
</comment>
<keyword evidence="25" id="KW-1185">Reference proteome</keyword>
<name>A0A6I6D652_9GAMM</name>
<evidence type="ECO:0000256" key="1">
    <source>
        <dbReference type="ARBA" id="ARBA00004141"/>
    </source>
</evidence>
<dbReference type="Gene3D" id="2.60.40.420">
    <property type="entry name" value="Cupredoxins - blue copper proteins"/>
    <property type="match status" value="1"/>
</dbReference>
<reference evidence="24 25" key="1">
    <citation type="submission" date="2019-11" db="EMBL/GenBank/DDBJ databases">
        <authorList>
            <person name="Zhang J."/>
            <person name="Sun C."/>
        </authorList>
    </citation>
    <scope>NUCLEOTIDE SEQUENCE [LARGE SCALE GENOMIC DNA]</scope>
    <source>
        <strain evidence="25">sp2</strain>
    </source>
</reference>
<dbReference type="NCBIfam" id="TIGR02866">
    <property type="entry name" value="CoxB"/>
    <property type="match status" value="1"/>
</dbReference>
<dbReference type="InterPro" id="IPR008972">
    <property type="entry name" value="Cupredoxin"/>
</dbReference>
<evidence type="ECO:0000259" key="22">
    <source>
        <dbReference type="PROSITE" id="PS50999"/>
    </source>
</evidence>
<evidence type="ECO:0000256" key="16">
    <source>
        <dbReference type="PROSITE-ProRule" id="PRU00433"/>
    </source>
</evidence>
<feature type="transmembrane region" description="Helical" evidence="19">
    <location>
        <begin position="88"/>
        <end position="110"/>
    </location>
</feature>
<organism evidence="24 25">
    <name type="scientific">Guyparkeria halophila</name>
    <dbReference type="NCBI Taxonomy" id="47960"/>
    <lineage>
        <taxon>Bacteria</taxon>
        <taxon>Pseudomonadati</taxon>
        <taxon>Pseudomonadota</taxon>
        <taxon>Gammaproteobacteria</taxon>
        <taxon>Chromatiales</taxon>
        <taxon>Thioalkalibacteraceae</taxon>
        <taxon>Guyparkeria</taxon>
    </lineage>
</organism>
<evidence type="ECO:0000256" key="19">
    <source>
        <dbReference type="SAM" id="Phobius"/>
    </source>
</evidence>
<evidence type="ECO:0000256" key="8">
    <source>
        <dbReference type="ARBA" id="ARBA00022967"/>
    </source>
</evidence>
<evidence type="ECO:0000256" key="20">
    <source>
        <dbReference type="SAM" id="SignalP"/>
    </source>
</evidence>
<keyword evidence="5 17" id="KW-0679">Respiratory chain</keyword>
<protein>
    <recommendedName>
        <fullName evidence="18">Cytochrome c oxidase subunit 2</fullName>
        <ecNumber evidence="18">7.1.1.9</ecNumber>
    </recommendedName>
</protein>
<evidence type="ECO:0000313" key="25">
    <source>
        <dbReference type="Proteomes" id="UP000427716"/>
    </source>
</evidence>
<dbReference type="GO" id="GO:0004129">
    <property type="term" value="F:cytochrome-c oxidase activity"/>
    <property type="evidence" value="ECO:0007669"/>
    <property type="project" value="UniProtKB-EC"/>
</dbReference>
<dbReference type="SUPFAM" id="SSF46626">
    <property type="entry name" value="Cytochrome c"/>
    <property type="match status" value="1"/>
</dbReference>
<dbReference type="EMBL" id="CP046415">
    <property type="protein sequence ID" value="QGT79595.1"/>
    <property type="molecule type" value="Genomic_DNA"/>
</dbReference>
<sequence>MWKRLLLALITLPTAVGAAAQEESNAFNMTRGVTEVSRDAYDMHMLLFWVCVAIGVGVFGVMIWSLIRHRRSRGAKAAKFSENTVVEVVWTAIPVLILVAVAVPATAVLLKTNSPSPEPDVVVDVHGSQWKWEYAYPDEDISFFSNLSSSSRDASQLNAEKSPADAPNYLVDVDNPLVVPTGQDVRLRITSDDVIHSWWVPQLGFKRDAVPGQFNNADIRIDEPGTYRGQCAELCGSGHAYMPVVVEAVTPEAYDEWLAQKKQAAAEEAEKASGPWNREVAMAQGKKIYDSACASCHQANGKGVEGTFPALEGGEITTGPVEGHLNIVIHGSEKNPVMQAYGDQLSDREIAAVVTYERNAWSNDTGDLVTPEAVEAAR</sequence>
<evidence type="ECO:0000259" key="21">
    <source>
        <dbReference type="PROSITE" id="PS50857"/>
    </source>
</evidence>
<dbReference type="GO" id="GO:0042773">
    <property type="term" value="P:ATP synthesis coupled electron transport"/>
    <property type="evidence" value="ECO:0007669"/>
    <property type="project" value="TreeGrafter"/>
</dbReference>
<dbReference type="PROSITE" id="PS50999">
    <property type="entry name" value="COX2_TM"/>
    <property type="match status" value="1"/>
</dbReference>
<keyword evidence="7 16" id="KW-0479">Metal-binding</keyword>
<evidence type="ECO:0000256" key="10">
    <source>
        <dbReference type="ARBA" id="ARBA00022989"/>
    </source>
</evidence>
<dbReference type="InterPro" id="IPR014222">
    <property type="entry name" value="Cyt_c_oxidase_su2"/>
</dbReference>
<comment type="similarity">
    <text evidence="2 17">Belongs to the cytochrome c oxidase subunit 2 family.</text>
</comment>
<dbReference type="EC" id="7.1.1.9" evidence="18"/>
<evidence type="ECO:0000256" key="9">
    <source>
        <dbReference type="ARBA" id="ARBA00022982"/>
    </source>
</evidence>
<keyword evidence="8" id="KW-1278">Translocase</keyword>